<evidence type="ECO:0000256" key="13">
    <source>
        <dbReference type="ARBA" id="ARBA00034808"/>
    </source>
</evidence>
<dbReference type="EC" id="5.6.2.4" evidence="13 15"/>
<dbReference type="GO" id="GO:0006281">
    <property type="term" value="P:DNA repair"/>
    <property type="evidence" value="ECO:0007669"/>
    <property type="project" value="UniProtKB-UniRule"/>
</dbReference>
<dbReference type="AlphaFoldDB" id="A0A926E9U7"/>
<evidence type="ECO:0000259" key="17">
    <source>
        <dbReference type="PROSITE" id="PS51194"/>
    </source>
</evidence>
<dbReference type="SMART" id="SM00487">
    <property type="entry name" value="DEXDc"/>
    <property type="match status" value="1"/>
</dbReference>
<dbReference type="Pfam" id="PF00270">
    <property type="entry name" value="DEAD"/>
    <property type="match status" value="1"/>
</dbReference>
<evidence type="ECO:0000256" key="11">
    <source>
        <dbReference type="ARBA" id="ARBA00023235"/>
    </source>
</evidence>
<dbReference type="Pfam" id="PF19833">
    <property type="entry name" value="RecG_dom3_C"/>
    <property type="match status" value="1"/>
</dbReference>
<gene>
    <name evidence="18" type="primary">recG</name>
    <name evidence="18" type="ORF">H8692_09960</name>
</gene>
<accession>A0A926E9U7</accession>
<dbReference type="Gene3D" id="3.40.50.300">
    <property type="entry name" value="P-loop containing nucleotide triphosphate hydrolases"/>
    <property type="match status" value="2"/>
</dbReference>
<comment type="similarity">
    <text evidence="1 15">Belongs to the helicase family. RecG subfamily.</text>
</comment>
<dbReference type="GO" id="GO:0003677">
    <property type="term" value="F:DNA binding"/>
    <property type="evidence" value="ECO:0007669"/>
    <property type="project" value="UniProtKB-KW"/>
</dbReference>
<dbReference type="InterPro" id="IPR027417">
    <property type="entry name" value="P-loop_NTPase"/>
</dbReference>
<evidence type="ECO:0000256" key="3">
    <source>
        <dbReference type="ARBA" id="ARBA00022741"/>
    </source>
</evidence>
<keyword evidence="8" id="KW-0238">DNA-binding</keyword>
<evidence type="ECO:0000256" key="6">
    <source>
        <dbReference type="ARBA" id="ARBA00022806"/>
    </source>
</evidence>
<dbReference type="NCBIfam" id="NF008165">
    <property type="entry name" value="PRK10917.1-3"/>
    <property type="match status" value="1"/>
</dbReference>
<dbReference type="InterPro" id="IPR012340">
    <property type="entry name" value="NA-bd_OB-fold"/>
</dbReference>
<keyword evidence="6 15" id="KW-0347">Helicase</keyword>
<evidence type="ECO:0000256" key="15">
    <source>
        <dbReference type="RuleBase" id="RU363016"/>
    </source>
</evidence>
<dbReference type="InterPro" id="IPR047112">
    <property type="entry name" value="RecG/Mfd"/>
</dbReference>
<dbReference type="NCBIfam" id="NF008168">
    <property type="entry name" value="PRK10917.2-2"/>
    <property type="match status" value="1"/>
</dbReference>
<keyword evidence="19" id="KW-1185">Reference proteome</keyword>
<evidence type="ECO:0000256" key="7">
    <source>
        <dbReference type="ARBA" id="ARBA00022840"/>
    </source>
</evidence>
<keyword evidence="9 15" id="KW-0233">DNA recombination</keyword>
<dbReference type="PANTHER" id="PTHR47964:SF1">
    <property type="entry name" value="ATP-DEPENDENT DNA HELICASE HOMOLOG RECG, CHLOROPLASTIC"/>
    <property type="match status" value="1"/>
</dbReference>
<sequence>MQLNDKVTLLKGIGPKKSEALEKLNINTLEDLIFFLPRDYEDRRNQIKIHDIKDDAAVVVKAEVKLIVNDRYKYGRKQLLKLLVSDDTGMIEVVFFNARYLQNTFKIGESYIFYGKAKENFGKIQLIHPDFSKGSEENGGILPVYPLTKGITQREMRSWQDKVRNLYSKVEDFLGEDFIKSNRLCSLEYALNNIHFPQEKQKLLEAKYRLIFDELLVLQVGLFAARKNIKEEENGIAFSCKADISKYINSMPYTLTGAQKRCIKEIEKDLECGKVMNRLVQGDVGSGKTAVAEIAMYKAVKSGYQAVLMAPTEILARQHFESISRAFKYHGIEVGFLTGSMKAADKRATLEKIKEGSFQIIIGTHAVIQPDVEFKRLGLVITDEQHRFGVRQRVKLKEKGRNPNVLVMTATPIPRTLSVVLYGDLDVSVIDELPPGRQKISTRSIGYEKRDNCYDFVEKQLADGRQAYVVTPLIEESDVMDLRSAHKVAEELSKRFKEYNVALIHGAMRQEDKDRIMEEFYHGLIDVLVATVVIEVGINVPNSTVIVVENAERFGLAQLHQLRGRVGRGPHKSYCFLIFEGDSEIARKRGEIMEASSDGFFIAEEDLKLRGPGEIFGTRQHGLPDLNISDLSRHLKIMEHAKKEAKVILEKDPVLESDENKGLKRKITKLFGENLTLDL</sequence>
<dbReference type="GO" id="GO:0006310">
    <property type="term" value="P:DNA recombination"/>
    <property type="evidence" value="ECO:0007669"/>
    <property type="project" value="UniProtKB-UniRule"/>
</dbReference>
<evidence type="ECO:0000256" key="1">
    <source>
        <dbReference type="ARBA" id="ARBA00007504"/>
    </source>
</evidence>
<dbReference type="InterPro" id="IPR011545">
    <property type="entry name" value="DEAD/DEAH_box_helicase_dom"/>
</dbReference>
<feature type="domain" description="Helicase C-terminal" evidence="17">
    <location>
        <begin position="449"/>
        <end position="608"/>
    </location>
</feature>
<dbReference type="RefSeq" id="WP_177270724.1">
    <property type="nucleotide sequence ID" value="NZ_JACRTA010000003.1"/>
</dbReference>
<name>A0A926E9U7_9FIRM</name>
<evidence type="ECO:0000256" key="2">
    <source>
        <dbReference type="ARBA" id="ARBA00017846"/>
    </source>
</evidence>
<dbReference type="Gene3D" id="2.40.50.140">
    <property type="entry name" value="Nucleic acid-binding proteins"/>
    <property type="match status" value="1"/>
</dbReference>
<evidence type="ECO:0000313" key="19">
    <source>
        <dbReference type="Proteomes" id="UP000610862"/>
    </source>
</evidence>
<dbReference type="GO" id="GO:0043138">
    <property type="term" value="F:3'-5' DNA helicase activity"/>
    <property type="evidence" value="ECO:0007669"/>
    <property type="project" value="UniProtKB-EC"/>
</dbReference>
<keyword evidence="7 15" id="KW-0067">ATP-binding</keyword>
<evidence type="ECO:0000256" key="4">
    <source>
        <dbReference type="ARBA" id="ARBA00022763"/>
    </source>
</evidence>
<keyword evidence="5 15" id="KW-0378">Hydrolase</keyword>
<dbReference type="SUPFAM" id="SSF52540">
    <property type="entry name" value="P-loop containing nucleoside triphosphate hydrolases"/>
    <property type="match status" value="2"/>
</dbReference>
<evidence type="ECO:0000256" key="9">
    <source>
        <dbReference type="ARBA" id="ARBA00023172"/>
    </source>
</evidence>
<keyword evidence="10 15" id="KW-0234">DNA repair</keyword>
<dbReference type="PANTHER" id="PTHR47964">
    <property type="entry name" value="ATP-DEPENDENT DNA HELICASE HOMOLOG RECG, CHLOROPLASTIC"/>
    <property type="match status" value="1"/>
</dbReference>
<comment type="catalytic activity">
    <reaction evidence="14 15">
        <text>ATP + H2O = ADP + phosphate + H(+)</text>
        <dbReference type="Rhea" id="RHEA:13065"/>
        <dbReference type="ChEBI" id="CHEBI:15377"/>
        <dbReference type="ChEBI" id="CHEBI:15378"/>
        <dbReference type="ChEBI" id="CHEBI:30616"/>
        <dbReference type="ChEBI" id="CHEBI:43474"/>
        <dbReference type="ChEBI" id="CHEBI:456216"/>
        <dbReference type="EC" id="5.6.2.4"/>
    </reaction>
</comment>
<reference evidence="18" key="1">
    <citation type="submission" date="2020-08" db="EMBL/GenBank/DDBJ databases">
        <title>Genome public.</title>
        <authorList>
            <person name="Liu C."/>
            <person name="Sun Q."/>
        </authorList>
    </citation>
    <scope>NUCLEOTIDE SEQUENCE</scope>
    <source>
        <strain evidence="18">NSJ-24</strain>
    </source>
</reference>
<dbReference type="InterPro" id="IPR001650">
    <property type="entry name" value="Helicase_C-like"/>
</dbReference>
<evidence type="ECO:0000256" key="8">
    <source>
        <dbReference type="ARBA" id="ARBA00023125"/>
    </source>
</evidence>
<comment type="catalytic activity">
    <reaction evidence="12 15">
        <text>Couples ATP hydrolysis with the unwinding of duplex DNA by translocating in the 3'-5' direction.</text>
        <dbReference type="EC" id="5.6.2.4"/>
    </reaction>
</comment>
<evidence type="ECO:0000256" key="10">
    <source>
        <dbReference type="ARBA" id="ARBA00023204"/>
    </source>
</evidence>
<protein>
    <recommendedName>
        <fullName evidence="2 15">ATP-dependent DNA helicase RecG</fullName>
        <ecNumber evidence="13 15">5.6.2.4</ecNumber>
    </recommendedName>
</protein>
<evidence type="ECO:0000259" key="16">
    <source>
        <dbReference type="PROSITE" id="PS51192"/>
    </source>
</evidence>
<dbReference type="EMBL" id="JACRTA010000003">
    <property type="protein sequence ID" value="MBC8569080.1"/>
    <property type="molecule type" value="Genomic_DNA"/>
</dbReference>
<dbReference type="Pfam" id="PF00271">
    <property type="entry name" value="Helicase_C"/>
    <property type="match status" value="1"/>
</dbReference>
<dbReference type="InterPro" id="IPR004609">
    <property type="entry name" value="ATP-dep_DNA_helicase_RecG"/>
</dbReference>
<dbReference type="CDD" id="cd04488">
    <property type="entry name" value="RecG_wedge_OBF"/>
    <property type="match status" value="1"/>
</dbReference>
<keyword evidence="3 15" id="KW-0547">Nucleotide-binding</keyword>
<comment type="caution">
    <text evidence="18">The sequence shown here is derived from an EMBL/GenBank/DDBJ whole genome shotgun (WGS) entry which is preliminary data.</text>
</comment>
<evidence type="ECO:0000256" key="12">
    <source>
        <dbReference type="ARBA" id="ARBA00034617"/>
    </source>
</evidence>
<dbReference type="SUPFAM" id="SSF50249">
    <property type="entry name" value="Nucleic acid-binding proteins"/>
    <property type="match status" value="1"/>
</dbReference>
<evidence type="ECO:0000313" key="18">
    <source>
        <dbReference type="EMBL" id="MBC8569080.1"/>
    </source>
</evidence>
<dbReference type="InterPro" id="IPR014001">
    <property type="entry name" value="Helicase_ATP-bd"/>
</dbReference>
<dbReference type="GO" id="GO:0016787">
    <property type="term" value="F:hydrolase activity"/>
    <property type="evidence" value="ECO:0007669"/>
    <property type="project" value="UniProtKB-KW"/>
</dbReference>
<dbReference type="GO" id="GO:0005524">
    <property type="term" value="F:ATP binding"/>
    <property type="evidence" value="ECO:0007669"/>
    <property type="project" value="UniProtKB-KW"/>
</dbReference>
<dbReference type="Proteomes" id="UP000610862">
    <property type="component" value="Unassembled WGS sequence"/>
</dbReference>
<evidence type="ECO:0000256" key="5">
    <source>
        <dbReference type="ARBA" id="ARBA00022801"/>
    </source>
</evidence>
<dbReference type="NCBIfam" id="TIGR00643">
    <property type="entry name" value="recG"/>
    <property type="match status" value="1"/>
</dbReference>
<dbReference type="CDD" id="cd17992">
    <property type="entry name" value="DEXHc_RecG"/>
    <property type="match status" value="1"/>
</dbReference>
<dbReference type="Pfam" id="PF17191">
    <property type="entry name" value="RecG_wedge"/>
    <property type="match status" value="1"/>
</dbReference>
<dbReference type="SMART" id="SM00490">
    <property type="entry name" value="HELICc"/>
    <property type="match status" value="2"/>
</dbReference>
<dbReference type="InterPro" id="IPR033454">
    <property type="entry name" value="RecG_wedge"/>
</dbReference>
<keyword evidence="11" id="KW-0413">Isomerase</keyword>
<dbReference type="PROSITE" id="PS51194">
    <property type="entry name" value="HELICASE_CTER"/>
    <property type="match status" value="1"/>
</dbReference>
<dbReference type="InterPro" id="IPR045562">
    <property type="entry name" value="RecG_dom3_C"/>
</dbReference>
<feature type="domain" description="Helicase ATP-binding" evidence="16">
    <location>
        <begin position="269"/>
        <end position="430"/>
    </location>
</feature>
<evidence type="ECO:0000256" key="14">
    <source>
        <dbReference type="ARBA" id="ARBA00048988"/>
    </source>
</evidence>
<keyword evidence="4 15" id="KW-0227">DNA damage</keyword>
<proteinExistence type="inferred from homology"/>
<comment type="function">
    <text evidence="15">Plays a critical role in recombination and DNA repair. Helps process Holliday junction intermediates to mature products by catalyzing branch migration. Has replication fork regression activity, unwinds stalled or blocked replication forks to make a HJ that can be resolved. Has a DNA unwinding activity characteristic of a DNA helicase with 3'-5' polarity.</text>
</comment>
<organism evidence="18 19">
    <name type="scientific">Lentihominibacter hominis</name>
    <dbReference type="NCBI Taxonomy" id="2763645"/>
    <lineage>
        <taxon>Bacteria</taxon>
        <taxon>Bacillati</taxon>
        <taxon>Bacillota</taxon>
        <taxon>Clostridia</taxon>
        <taxon>Peptostreptococcales</taxon>
        <taxon>Anaerovoracaceae</taxon>
        <taxon>Lentihominibacter</taxon>
    </lineage>
</organism>
<dbReference type="PROSITE" id="PS51192">
    <property type="entry name" value="HELICASE_ATP_BIND_1"/>
    <property type="match status" value="1"/>
</dbReference>